<protein>
    <submittedName>
        <fullName evidence="8">Cytochrome c5</fullName>
    </submittedName>
</protein>
<organism evidence="8 9">
    <name type="scientific">Azomonas macrocytogenes</name>
    <name type="common">Azotobacter macrocytogenes</name>
    <dbReference type="NCBI Taxonomy" id="69962"/>
    <lineage>
        <taxon>Bacteria</taxon>
        <taxon>Pseudomonadati</taxon>
        <taxon>Pseudomonadota</taxon>
        <taxon>Gammaproteobacteria</taxon>
        <taxon>Pseudomonadales</taxon>
        <taxon>Pseudomonadaceae</taxon>
        <taxon>Azomonas</taxon>
    </lineage>
</organism>
<evidence type="ECO:0000256" key="3">
    <source>
        <dbReference type="ARBA" id="ARBA00022723"/>
    </source>
</evidence>
<dbReference type="InterPro" id="IPR002323">
    <property type="entry name" value="Cyt_CIE"/>
</dbReference>
<comment type="caution">
    <text evidence="8">The sequence shown here is derived from an EMBL/GenBank/DDBJ whole genome shotgun (WGS) entry which is preliminary data.</text>
</comment>
<evidence type="ECO:0000256" key="1">
    <source>
        <dbReference type="ARBA" id="ARBA00022448"/>
    </source>
</evidence>
<reference evidence="8 9" key="1">
    <citation type="submission" date="2020-08" db="EMBL/GenBank/DDBJ databases">
        <title>Genomic Encyclopedia of Type Strains, Phase III (KMG-III): the genomes of soil and plant-associated and newly described type strains.</title>
        <authorList>
            <person name="Whitman W."/>
        </authorList>
    </citation>
    <scope>NUCLEOTIDE SEQUENCE [LARGE SCALE GENOMIC DNA]</scope>
    <source>
        <strain evidence="8 9">CECT 4462</strain>
    </source>
</reference>
<keyword evidence="1" id="KW-0813">Transport</keyword>
<evidence type="ECO:0000256" key="6">
    <source>
        <dbReference type="PROSITE-ProRule" id="PRU00433"/>
    </source>
</evidence>
<dbReference type="PROSITE" id="PS51007">
    <property type="entry name" value="CYTC"/>
    <property type="match status" value="1"/>
</dbReference>
<keyword evidence="2 6" id="KW-0349">Heme</keyword>
<keyword evidence="3 6" id="KW-0479">Metal-binding</keyword>
<dbReference type="Gene3D" id="1.10.760.10">
    <property type="entry name" value="Cytochrome c-like domain"/>
    <property type="match status" value="1"/>
</dbReference>
<dbReference type="PANTHER" id="PTHR40942:SF4">
    <property type="entry name" value="CYTOCHROME C5"/>
    <property type="match status" value="1"/>
</dbReference>
<dbReference type="PANTHER" id="PTHR40942">
    <property type="match status" value="1"/>
</dbReference>
<keyword evidence="9" id="KW-1185">Reference proteome</keyword>
<keyword evidence="4" id="KW-0249">Electron transport</keyword>
<keyword evidence="5 6" id="KW-0408">Iron</keyword>
<dbReference type="Pfam" id="PF13442">
    <property type="entry name" value="Cytochrome_CBB3"/>
    <property type="match status" value="1"/>
</dbReference>
<dbReference type="EMBL" id="JACHXI010000005">
    <property type="protein sequence ID" value="MBB3103099.1"/>
    <property type="molecule type" value="Genomic_DNA"/>
</dbReference>
<gene>
    <name evidence="8" type="ORF">FHR87_001494</name>
</gene>
<dbReference type="InterPro" id="IPR009056">
    <property type="entry name" value="Cyt_c-like_dom"/>
</dbReference>
<evidence type="ECO:0000313" key="8">
    <source>
        <dbReference type="EMBL" id="MBB3103099.1"/>
    </source>
</evidence>
<evidence type="ECO:0000313" key="9">
    <source>
        <dbReference type="Proteomes" id="UP000549250"/>
    </source>
</evidence>
<dbReference type="Proteomes" id="UP000549250">
    <property type="component" value="Unassembled WGS sequence"/>
</dbReference>
<feature type="domain" description="Cytochrome c" evidence="7">
    <location>
        <begin position="52"/>
        <end position="133"/>
    </location>
</feature>
<evidence type="ECO:0000259" key="7">
    <source>
        <dbReference type="PROSITE" id="PS51007"/>
    </source>
</evidence>
<dbReference type="GO" id="GO:0009055">
    <property type="term" value="F:electron transfer activity"/>
    <property type="evidence" value="ECO:0007669"/>
    <property type="project" value="InterPro"/>
</dbReference>
<dbReference type="SUPFAM" id="SSF46626">
    <property type="entry name" value="Cytochrome c"/>
    <property type="match status" value="1"/>
</dbReference>
<sequence>MSVPAVAMLLGCLSAQAGSDDSVIARRLTPVGHVCIEGQPCTVTERMVVPARIMRSGEEITERFCAVCHGVGLPNAPMIGDGAAWKARTEQRGGLDALLASTIAGRNAMPPKGLCFDCTDEELQAAIEHMSGL</sequence>
<dbReference type="GO" id="GO:0005506">
    <property type="term" value="F:iron ion binding"/>
    <property type="evidence" value="ECO:0007669"/>
    <property type="project" value="InterPro"/>
</dbReference>
<proteinExistence type="predicted"/>
<accession>A0A839T2A0</accession>
<evidence type="ECO:0000256" key="4">
    <source>
        <dbReference type="ARBA" id="ARBA00022982"/>
    </source>
</evidence>
<evidence type="ECO:0000256" key="5">
    <source>
        <dbReference type="ARBA" id="ARBA00023004"/>
    </source>
</evidence>
<dbReference type="GO" id="GO:0020037">
    <property type="term" value="F:heme binding"/>
    <property type="evidence" value="ECO:0007669"/>
    <property type="project" value="InterPro"/>
</dbReference>
<dbReference type="PRINTS" id="PR00607">
    <property type="entry name" value="CYTCHROMECIE"/>
</dbReference>
<evidence type="ECO:0000256" key="2">
    <source>
        <dbReference type="ARBA" id="ARBA00022617"/>
    </source>
</evidence>
<dbReference type="AlphaFoldDB" id="A0A839T2A0"/>
<name>A0A839T2A0_AZOMA</name>
<dbReference type="InterPro" id="IPR036909">
    <property type="entry name" value="Cyt_c-like_dom_sf"/>
</dbReference>